<feature type="binding site" evidence="5">
    <location>
        <position position="37"/>
    </location>
    <ligand>
        <name>FAD</name>
        <dbReference type="ChEBI" id="CHEBI:57692"/>
    </ligand>
</feature>
<keyword evidence="4 5" id="KW-0560">Oxidoreductase</keyword>
<dbReference type="PANTHER" id="PTHR48105">
    <property type="entry name" value="THIOREDOXIN REDUCTASE 1-RELATED-RELATED"/>
    <property type="match status" value="1"/>
</dbReference>
<keyword evidence="1 5" id="KW-0285">Flavoprotein</keyword>
<feature type="binding site" evidence="5">
    <location>
        <position position="332"/>
    </location>
    <ligand>
        <name>FAD</name>
        <dbReference type="ChEBI" id="CHEBI:57692"/>
    </ligand>
</feature>
<dbReference type="HAMAP" id="MF_01685">
    <property type="entry name" value="FENR2"/>
    <property type="match status" value="1"/>
</dbReference>
<sequence length="345" mass="37365">MSEDVLSTDAIIIGAGPVGLFAVFELGLLGLKCHLVDNLDRPGGQCTQLYPEKPIFDIPSRPRCTGQELTDDLVLQAQPFEPVYHFKQQAETLRRLDDGRWLVTCFGGLEIAAPIVVIAAGAGSFVPKRPPLDHVEDYENGGVHYAVRRMEEFRGKRLVIAGGGDSALDWVLNLAPLAAELTLVHRREEFRAAPDSVGHMLALVAAGQMRLIIGSVRELIGEGGTLHALGVQHKDGATETISCDAFLPFFGLKINLGPLADWGFAFDAHHRILVDPVTYEAGLPGVYAVGDMCTYGGKLKLILSGFHEAAVMAHAAFHHARPNEKMVTGYTTTNTELQRRLGVGV</sequence>
<dbReference type="RefSeq" id="WP_274944818.1">
    <property type="nucleotide sequence ID" value="NZ_JANWOI010000005.1"/>
</dbReference>
<keyword evidence="6" id="KW-0472">Membrane</keyword>
<gene>
    <name evidence="8" type="ORF">NYP16_14220</name>
</gene>
<comment type="catalytic activity">
    <reaction evidence="5">
        <text>2 reduced [2Fe-2S]-[ferredoxin] + NADP(+) + H(+) = 2 oxidized [2Fe-2S]-[ferredoxin] + NADPH</text>
        <dbReference type="Rhea" id="RHEA:20125"/>
        <dbReference type="Rhea" id="RHEA-COMP:10000"/>
        <dbReference type="Rhea" id="RHEA-COMP:10001"/>
        <dbReference type="ChEBI" id="CHEBI:15378"/>
        <dbReference type="ChEBI" id="CHEBI:33737"/>
        <dbReference type="ChEBI" id="CHEBI:33738"/>
        <dbReference type="ChEBI" id="CHEBI:57783"/>
        <dbReference type="ChEBI" id="CHEBI:58349"/>
        <dbReference type="EC" id="1.18.1.2"/>
    </reaction>
</comment>
<feature type="binding site" evidence="5">
    <location>
        <position position="50"/>
    </location>
    <ligand>
        <name>FAD</name>
        <dbReference type="ChEBI" id="CHEBI:57692"/>
    </ligand>
</feature>
<dbReference type="Proteomes" id="UP001141619">
    <property type="component" value="Unassembled WGS sequence"/>
</dbReference>
<evidence type="ECO:0000256" key="2">
    <source>
        <dbReference type="ARBA" id="ARBA00022827"/>
    </source>
</evidence>
<dbReference type="Gene3D" id="3.50.50.60">
    <property type="entry name" value="FAD/NAD(P)-binding domain"/>
    <property type="match status" value="2"/>
</dbReference>
<evidence type="ECO:0000313" key="8">
    <source>
        <dbReference type="EMBL" id="MDA5195105.1"/>
    </source>
</evidence>
<dbReference type="Pfam" id="PF07992">
    <property type="entry name" value="Pyr_redox_2"/>
    <property type="match status" value="1"/>
</dbReference>
<dbReference type="PRINTS" id="PR00469">
    <property type="entry name" value="PNDRDTASEII"/>
</dbReference>
<evidence type="ECO:0000256" key="3">
    <source>
        <dbReference type="ARBA" id="ARBA00022857"/>
    </source>
</evidence>
<protein>
    <recommendedName>
        <fullName evidence="5">Ferredoxin--NADP reductase</fullName>
        <shortName evidence="5">FNR</shortName>
        <shortName evidence="5">Fd-NADP(+) reductase</shortName>
        <ecNumber evidence="5">1.18.1.2</ecNumber>
    </recommendedName>
</protein>
<evidence type="ECO:0000256" key="4">
    <source>
        <dbReference type="ARBA" id="ARBA00023002"/>
    </source>
</evidence>
<feature type="binding site" evidence="5">
    <location>
        <position position="125"/>
    </location>
    <ligand>
        <name>FAD</name>
        <dbReference type="ChEBI" id="CHEBI:57692"/>
    </ligand>
</feature>
<keyword evidence="6" id="KW-0812">Transmembrane</keyword>
<dbReference type="GO" id="GO:0050660">
    <property type="term" value="F:flavin adenine dinucleotide binding"/>
    <property type="evidence" value="ECO:0007669"/>
    <property type="project" value="UniProtKB-UniRule"/>
</dbReference>
<keyword evidence="6" id="KW-1133">Transmembrane helix</keyword>
<dbReference type="EC" id="1.18.1.2" evidence="5"/>
<keyword evidence="2 5" id="KW-0274">FAD</keyword>
<reference evidence="8" key="2">
    <citation type="journal article" date="2023" name="Syst. Appl. Microbiol.">
        <title>Govania unica gen. nov., sp. nov., a rare biosphere bacterium that represents a novel family in the class Alphaproteobacteria.</title>
        <authorList>
            <person name="Vandamme P."/>
            <person name="Peeters C."/>
            <person name="Hettiarachchi A."/>
            <person name="Cnockaert M."/>
            <person name="Carlier A."/>
        </authorList>
    </citation>
    <scope>NUCLEOTIDE SEQUENCE</scope>
    <source>
        <strain evidence="8">LMG 31809</strain>
    </source>
</reference>
<evidence type="ECO:0000256" key="1">
    <source>
        <dbReference type="ARBA" id="ARBA00022630"/>
    </source>
</evidence>
<name>A0A9X3Z898_9PROT</name>
<feature type="binding site" evidence="5">
    <location>
        <position position="291"/>
    </location>
    <ligand>
        <name>FAD</name>
        <dbReference type="ChEBI" id="CHEBI:57692"/>
    </ligand>
</feature>
<dbReference type="AlphaFoldDB" id="A0A9X3Z898"/>
<comment type="caution">
    <text evidence="5">Lacks conserved residue(s) required for the propagation of feature annotation.</text>
</comment>
<evidence type="ECO:0000256" key="6">
    <source>
        <dbReference type="SAM" id="Phobius"/>
    </source>
</evidence>
<feature type="binding site" evidence="5">
    <location>
        <position position="90"/>
    </location>
    <ligand>
        <name>FAD</name>
        <dbReference type="ChEBI" id="CHEBI:57692"/>
    </ligand>
</feature>
<evidence type="ECO:0000256" key="5">
    <source>
        <dbReference type="HAMAP-Rule" id="MF_01685"/>
    </source>
</evidence>
<evidence type="ECO:0000313" key="9">
    <source>
        <dbReference type="Proteomes" id="UP001141619"/>
    </source>
</evidence>
<accession>A0A9X3Z898</accession>
<reference evidence="8" key="1">
    <citation type="submission" date="2022-08" db="EMBL/GenBank/DDBJ databases">
        <authorList>
            <person name="Vandamme P."/>
            <person name="Hettiarachchi A."/>
            <person name="Peeters C."/>
            <person name="Cnockaert M."/>
            <person name="Carlier A."/>
        </authorList>
    </citation>
    <scope>NUCLEOTIDE SEQUENCE</scope>
    <source>
        <strain evidence="8">LMG 31809</strain>
    </source>
</reference>
<proteinExistence type="inferred from homology"/>
<feature type="domain" description="FAD/NAD(P)-binding" evidence="7">
    <location>
        <begin position="9"/>
        <end position="300"/>
    </location>
</feature>
<dbReference type="InterPro" id="IPR023753">
    <property type="entry name" value="FAD/NAD-binding_dom"/>
</dbReference>
<dbReference type="InterPro" id="IPR022890">
    <property type="entry name" value="Fd--NADP_Rdtase_type_2"/>
</dbReference>
<comment type="subunit">
    <text evidence="5">Homodimer.</text>
</comment>
<dbReference type="SUPFAM" id="SSF51905">
    <property type="entry name" value="FAD/NAD(P)-binding domain"/>
    <property type="match status" value="1"/>
</dbReference>
<dbReference type="PRINTS" id="PR00368">
    <property type="entry name" value="FADPNR"/>
</dbReference>
<feature type="transmembrane region" description="Helical" evidence="6">
    <location>
        <begin position="12"/>
        <end position="31"/>
    </location>
</feature>
<organism evidence="8 9">
    <name type="scientific">Govanella unica</name>
    <dbReference type="NCBI Taxonomy" id="2975056"/>
    <lineage>
        <taxon>Bacteria</taxon>
        <taxon>Pseudomonadati</taxon>
        <taxon>Pseudomonadota</taxon>
        <taxon>Alphaproteobacteria</taxon>
        <taxon>Emcibacterales</taxon>
        <taxon>Govanellaceae</taxon>
        <taxon>Govanella</taxon>
    </lineage>
</organism>
<dbReference type="EMBL" id="JANWOI010000005">
    <property type="protein sequence ID" value="MDA5195105.1"/>
    <property type="molecule type" value="Genomic_DNA"/>
</dbReference>
<evidence type="ECO:0000259" key="7">
    <source>
        <dbReference type="Pfam" id="PF07992"/>
    </source>
</evidence>
<dbReference type="InterPro" id="IPR036188">
    <property type="entry name" value="FAD/NAD-bd_sf"/>
</dbReference>
<comment type="similarity">
    <text evidence="5">Belongs to the ferredoxin--NADP reductase type 2 family.</text>
</comment>
<comment type="caution">
    <text evidence="8">The sequence shown here is derived from an EMBL/GenBank/DDBJ whole genome shotgun (WGS) entry which is preliminary data.</text>
</comment>
<feature type="transmembrane region" description="Helical" evidence="6">
    <location>
        <begin position="101"/>
        <end position="126"/>
    </location>
</feature>
<feature type="binding site" evidence="5">
    <location>
        <position position="45"/>
    </location>
    <ligand>
        <name>FAD</name>
        <dbReference type="ChEBI" id="CHEBI:57692"/>
    </ligand>
</feature>
<keyword evidence="9" id="KW-1185">Reference proteome</keyword>
<dbReference type="InterPro" id="IPR050097">
    <property type="entry name" value="Ferredoxin-NADP_redctase_2"/>
</dbReference>
<dbReference type="GO" id="GO:0050661">
    <property type="term" value="F:NADP binding"/>
    <property type="evidence" value="ECO:0007669"/>
    <property type="project" value="UniProtKB-UniRule"/>
</dbReference>
<dbReference type="GO" id="GO:0004324">
    <property type="term" value="F:ferredoxin-NADP+ reductase activity"/>
    <property type="evidence" value="ECO:0007669"/>
    <property type="project" value="UniProtKB-UniRule"/>
</dbReference>
<comment type="cofactor">
    <cofactor evidence="5">
        <name>FAD</name>
        <dbReference type="ChEBI" id="CHEBI:57692"/>
    </cofactor>
    <text evidence="5">Binds 1 FAD per subunit.</text>
</comment>
<keyword evidence="3 5" id="KW-0521">NADP</keyword>